<proteinExistence type="predicted"/>
<organism evidence="1 2">
    <name type="scientific">Leucogyrophana mollusca</name>
    <dbReference type="NCBI Taxonomy" id="85980"/>
    <lineage>
        <taxon>Eukaryota</taxon>
        <taxon>Fungi</taxon>
        <taxon>Dikarya</taxon>
        <taxon>Basidiomycota</taxon>
        <taxon>Agaricomycotina</taxon>
        <taxon>Agaricomycetes</taxon>
        <taxon>Agaricomycetidae</taxon>
        <taxon>Boletales</taxon>
        <taxon>Boletales incertae sedis</taxon>
        <taxon>Leucogyrophana</taxon>
    </lineage>
</organism>
<evidence type="ECO:0000313" key="2">
    <source>
        <dbReference type="Proteomes" id="UP000790709"/>
    </source>
</evidence>
<keyword evidence="2" id="KW-1185">Reference proteome</keyword>
<accession>A0ACB8BE10</accession>
<evidence type="ECO:0000313" key="1">
    <source>
        <dbReference type="EMBL" id="KAH7923509.1"/>
    </source>
</evidence>
<comment type="caution">
    <text evidence="1">The sequence shown here is derived from an EMBL/GenBank/DDBJ whole genome shotgun (WGS) entry which is preliminary data.</text>
</comment>
<dbReference type="EMBL" id="MU266450">
    <property type="protein sequence ID" value="KAH7923509.1"/>
    <property type="molecule type" value="Genomic_DNA"/>
</dbReference>
<reference evidence="1" key="1">
    <citation type="journal article" date="2021" name="New Phytol.">
        <title>Evolutionary innovations through gain and loss of genes in the ectomycorrhizal Boletales.</title>
        <authorList>
            <person name="Wu G."/>
            <person name="Miyauchi S."/>
            <person name="Morin E."/>
            <person name="Kuo A."/>
            <person name="Drula E."/>
            <person name="Varga T."/>
            <person name="Kohler A."/>
            <person name="Feng B."/>
            <person name="Cao Y."/>
            <person name="Lipzen A."/>
            <person name="Daum C."/>
            <person name="Hundley H."/>
            <person name="Pangilinan J."/>
            <person name="Johnson J."/>
            <person name="Barry K."/>
            <person name="LaButti K."/>
            <person name="Ng V."/>
            <person name="Ahrendt S."/>
            <person name="Min B."/>
            <person name="Choi I.G."/>
            <person name="Park H."/>
            <person name="Plett J.M."/>
            <person name="Magnuson J."/>
            <person name="Spatafora J.W."/>
            <person name="Nagy L.G."/>
            <person name="Henrissat B."/>
            <person name="Grigoriev I.V."/>
            <person name="Yang Z.L."/>
            <person name="Xu J."/>
            <person name="Martin F.M."/>
        </authorList>
    </citation>
    <scope>NUCLEOTIDE SEQUENCE</scope>
    <source>
        <strain evidence="1">KUC20120723A-06</strain>
    </source>
</reference>
<gene>
    <name evidence="1" type="ORF">BV22DRAFT_577422</name>
</gene>
<sequence>MHQEHTIPWNTLASHLDFIRDNPHVTPCRTDLFPRNRPTQTKEFTHFAKVLAKTISTFSQTERSKYPPVSESPSSGKIFSDELRDRYPEHLDRRYQHIQNWFTDGQDFSYSLYHPAHAVKVLINENEMTSLLTLAQHPRISLLRFRDSCADHYRGGFSCVARNALDIYLIFNVAAAKGILENGEYKEMRGAQWSIADCVGCRPGSPHDEAEQLPYKSFFNWPPDQASQGWSPDQTINALNAHGDLGRLHDLLKLAFRLLYRYDLVHRECGEAPDWESLITERMVLLWAVKSEISRVGERKWIRRFV</sequence>
<name>A0ACB8BE10_9AGAM</name>
<dbReference type="Proteomes" id="UP000790709">
    <property type="component" value="Unassembled WGS sequence"/>
</dbReference>
<protein>
    <submittedName>
        <fullName evidence="1">Uncharacterized protein</fullName>
    </submittedName>
</protein>